<dbReference type="EMBL" id="JAOYFB010000039">
    <property type="protein sequence ID" value="KAK4031088.1"/>
    <property type="molecule type" value="Genomic_DNA"/>
</dbReference>
<gene>
    <name evidence="2" type="ORF">OUZ56_024614</name>
</gene>
<feature type="compositionally biased region" description="Basic and acidic residues" evidence="1">
    <location>
        <begin position="1"/>
        <end position="14"/>
    </location>
</feature>
<dbReference type="Proteomes" id="UP001234178">
    <property type="component" value="Unassembled WGS sequence"/>
</dbReference>
<proteinExistence type="predicted"/>
<evidence type="ECO:0000313" key="3">
    <source>
        <dbReference type="Proteomes" id="UP001234178"/>
    </source>
</evidence>
<reference evidence="2 3" key="1">
    <citation type="journal article" date="2023" name="Nucleic Acids Res.">
        <title>The hologenome of Daphnia magna reveals possible DNA methylation and microbiome-mediated evolution of the host genome.</title>
        <authorList>
            <person name="Chaturvedi A."/>
            <person name="Li X."/>
            <person name="Dhandapani V."/>
            <person name="Marshall H."/>
            <person name="Kissane S."/>
            <person name="Cuenca-Cambronero M."/>
            <person name="Asole G."/>
            <person name="Calvet F."/>
            <person name="Ruiz-Romero M."/>
            <person name="Marangio P."/>
            <person name="Guigo R."/>
            <person name="Rago D."/>
            <person name="Mirbahai L."/>
            <person name="Eastwood N."/>
            <person name="Colbourne J.K."/>
            <person name="Zhou J."/>
            <person name="Mallon E."/>
            <person name="Orsini L."/>
        </authorList>
    </citation>
    <scope>NUCLEOTIDE SEQUENCE [LARGE SCALE GENOMIC DNA]</scope>
    <source>
        <strain evidence="2">LRV0_1</strain>
    </source>
</reference>
<protein>
    <submittedName>
        <fullName evidence="2">Uncharacterized protein</fullName>
    </submittedName>
</protein>
<evidence type="ECO:0000256" key="1">
    <source>
        <dbReference type="SAM" id="MobiDB-lite"/>
    </source>
</evidence>
<accession>A0ABR0B129</accession>
<feature type="region of interest" description="Disordered" evidence="1">
    <location>
        <begin position="1"/>
        <end position="35"/>
    </location>
</feature>
<organism evidence="2 3">
    <name type="scientific">Daphnia magna</name>
    <dbReference type="NCBI Taxonomy" id="35525"/>
    <lineage>
        <taxon>Eukaryota</taxon>
        <taxon>Metazoa</taxon>
        <taxon>Ecdysozoa</taxon>
        <taxon>Arthropoda</taxon>
        <taxon>Crustacea</taxon>
        <taxon>Branchiopoda</taxon>
        <taxon>Diplostraca</taxon>
        <taxon>Cladocera</taxon>
        <taxon>Anomopoda</taxon>
        <taxon>Daphniidae</taxon>
        <taxon>Daphnia</taxon>
    </lineage>
</organism>
<comment type="caution">
    <text evidence="2">The sequence shown here is derived from an EMBL/GenBank/DDBJ whole genome shotgun (WGS) entry which is preliminary data.</text>
</comment>
<keyword evidence="3" id="KW-1185">Reference proteome</keyword>
<evidence type="ECO:0000313" key="2">
    <source>
        <dbReference type="EMBL" id="KAK4031088.1"/>
    </source>
</evidence>
<name>A0ABR0B129_9CRUS</name>
<sequence length="50" mass="5612">STDEKRKEGKREVAGKQAKVNHPSPPSSNKTTAYLSSPRTMALMWSHWIS</sequence>
<feature type="non-terminal residue" evidence="2">
    <location>
        <position position="1"/>
    </location>
</feature>